<proteinExistence type="predicted"/>
<evidence type="ECO:0000259" key="1">
    <source>
        <dbReference type="SMART" id="SM00899"/>
    </source>
</evidence>
<reference evidence="2 3" key="1">
    <citation type="submission" date="2021-07" db="EMBL/GenBank/DDBJ databases">
        <title>complete genome sequencing of Tessaracoccus sp.J1M15.</title>
        <authorList>
            <person name="Bae J.-W."/>
            <person name="Kim D.-y."/>
        </authorList>
    </citation>
    <scope>NUCLEOTIDE SEQUENCE [LARGE SCALE GENOMIC DNA]</scope>
    <source>
        <strain evidence="2 3">J1M15</strain>
    </source>
</reference>
<name>A0ABX8SJK6_9ACTN</name>
<organism evidence="2 3">
    <name type="scientific">Tessaracoccus palaemonis</name>
    <dbReference type="NCBI Taxonomy" id="2829499"/>
    <lineage>
        <taxon>Bacteria</taxon>
        <taxon>Bacillati</taxon>
        <taxon>Actinomycetota</taxon>
        <taxon>Actinomycetes</taxon>
        <taxon>Propionibacteriales</taxon>
        <taxon>Propionibacteriaceae</taxon>
        <taxon>Tessaracoccus</taxon>
    </lineage>
</organism>
<dbReference type="InterPro" id="IPR007167">
    <property type="entry name" value="Fe-transptr_FeoA-like"/>
</dbReference>
<dbReference type="PANTHER" id="PTHR42954:SF2">
    <property type="entry name" value="FE(2+) TRANSPORT PROTEIN A"/>
    <property type="match status" value="1"/>
</dbReference>
<dbReference type="RefSeq" id="WP_219082076.1">
    <property type="nucleotide sequence ID" value="NZ_CP079216.1"/>
</dbReference>
<accession>A0ABX8SJK6</accession>
<dbReference type="PANTHER" id="PTHR42954">
    <property type="entry name" value="FE(2+) TRANSPORT PROTEIN A"/>
    <property type="match status" value="1"/>
</dbReference>
<dbReference type="EMBL" id="CP079216">
    <property type="protein sequence ID" value="QXT62830.1"/>
    <property type="molecule type" value="Genomic_DNA"/>
</dbReference>
<keyword evidence="3" id="KW-1185">Reference proteome</keyword>
<feature type="domain" description="Ferrous iron transporter FeoA-like" evidence="1">
    <location>
        <begin position="24"/>
        <end position="96"/>
    </location>
</feature>
<protein>
    <submittedName>
        <fullName evidence="2">Ferrous iron transport protein A</fullName>
    </submittedName>
</protein>
<dbReference type="InterPro" id="IPR052713">
    <property type="entry name" value="FeoA"/>
</dbReference>
<dbReference type="SMART" id="SM00899">
    <property type="entry name" value="FeoA"/>
    <property type="match status" value="1"/>
</dbReference>
<dbReference type="Proteomes" id="UP000824504">
    <property type="component" value="Chromosome"/>
</dbReference>
<evidence type="ECO:0000313" key="3">
    <source>
        <dbReference type="Proteomes" id="UP000824504"/>
    </source>
</evidence>
<gene>
    <name evidence="2" type="ORF">KDB89_14060</name>
</gene>
<sequence>MTLVEQFAARRCTTPEELAGEPTRSLDALAVGEGSTVVGFEGDDVVVRRLFDLGFVPGVEVLRLRRAPLGDPIMFRVGGSEIVLRKAQAQLVKVAAS</sequence>
<dbReference type="Pfam" id="PF04023">
    <property type="entry name" value="FeoA"/>
    <property type="match status" value="1"/>
</dbReference>
<evidence type="ECO:0000313" key="2">
    <source>
        <dbReference type="EMBL" id="QXT62830.1"/>
    </source>
</evidence>